<dbReference type="RefSeq" id="WP_165300421.1">
    <property type="nucleotide sequence ID" value="NZ_JAAKZZ010000229.1"/>
</dbReference>
<evidence type="ECO:0000313" key="3">
    <source>
        <dbReference type="Proteomes" id="UP000477722"/>
    </source>
</evidence>
<dbReference type="AlphaFoldDB" id="A0A6G4WZQ1"/>
<dbReference type="EMBL" id="JAAKZZ010000229">
    <property type="protein sequence ID" value="NGO70766.1"/>
    <property type="molecule type" value="Genomic_DNA"/>
</dbReference>
<dbReference type="Proteomes" id="UP000477722">
    <property type="component" value="Unassembled WGS sequence"/>
</dbReference>
<keyword evidence="3" id="KW-1185">Reference proteome</keyword>
<accession>A0A6G4WZQ1</accession>
<name>A0A6G4WZQ1_9ACTN</name>
<evidence type="ECO:0000313" key="2">
    <source>
        <dbReference type="EMBL" id="NGO70766.1"/>
    </source>
</evidence>
<sequence length="81" mass="8762">MPQQREERAAGGLGSAHTEVPALPDLTGIDLHTLYLMDDAALLAAVRHTLRSPEDLTEMWKCAPGGEPPLPPDPPPRCRRG</sequence>
<reference evidence="2 3" key="1">
    <citation type="submission" date="2020-02" db="EMBL/GenBank/DDBJ databases">
        <title>Whole-genome analyses of novel actinobacteria.</title>
        <authorList>
            <person name="Sahin N."/>
            <person name="Tatar D."/>
        </authorList>
    </citation>
    <scope>NUCLEOTIDE SEQUENCE [LARGE SCALE GENOMIC DNA]</scope>
    <source>
        <strain evidence="2 3">SB3404</strain>
    </source>
</reference>
<protein>
    <submittedName>
        <fullName evidence="2">Uncharacterized protein</fullName>
    </submittedName>
</protein>
<comment type="caution">
    <text evidence="2">The sequence shown here is derived from an EMBL/GenBank/DDBJ whole genome shotgun (WGS) entry which is preliminary data.</text>
</comment>
<feature type="region of interest" description="Disordered" evidence="1">
    <location>
        <begin position="60"/>
        <end position="81"/>
    </location>
</feature>
<feature type="compositionally biased region" description="Pro residues" evidence="1">
    <location>
        <begin position="66"/>
        <end position="75"/>
    </location>
</feature>
<gene>
    <name evidence="2" type="ORF">G5C65_20900</name>
</gene>
<proteinExistence type="predicted"/>
<organism evidence="2 3">
    <name type="scientific">Streptomyces boncukensis</name>
    <dbReference type="NCBI Taxonomy" id="2711219"/>
    <lineage>
        <taxon>Bacteria</taxon>
        <taxon>Bacillati</taxon>
        <taxon>Actinomycetota</taxon>
        <taxon>Actinomycetes</taxon>
        <taxon>Kitasatosporales</taxon>
        <taxon>Streptomycetaceae</taxon>
        <taxon>Streptomyces</taxon>
    </lineage>
</organism>
<feature type="region of interest" description="Disordered" evidence="1">
    <location>
        <begin position="1"/>
        <end position="20"/>
    </location>
</feature>
<evidence type="ECO:0000256" key="1">
    <source>
        <dbReference type="SAM" id="MobiDB-lite"/>
    </source>
</evidence>